<gene>
    <name evidence="2" type="ORF">C4520_20415</name>
</gene>
<dbReference type="InterPro" id="IPR009875">
    <property type="entry name" value="PilZ_domain"/>
</dbReference>
<proteinExistence type="predicted"/>
<evidence type="ECO:0000313" key="2">
    <source>
        <dbReference type="EMBL" id="RJP15272.1"/>
    </source>
</evidence>
<dbReference type="EMBL" id="QZKU01000137">
    <property type="protein sequence ID" value="RJP15272.1"/>
    <property type="molecule type" value="Genomic_DNA"/>
</dbReference>
<comment type="caution">
    <text evidence="2">The sequence shown here is derived from an EMBL/GenBank/DDBJ whole genome shotgun (WGS) entry which is preliminary data.</text>
</comment>
<evidence type="ECO:0000259" key="1">
    <source>
        <dbReference type="Pfam" id="PF07238"/>
    </source>
</evidence>
<dbReference type="AlphaFoldDB" id="A0A3A4N799"/>
<dbReference type="Gene3D" id="2.40.10.220">
    <property type="entry name" value="predicted glycosyltransferase like domains"/>
    <property type="match status" value="1"/>
</dbReference>
<name>A0A3A4N799_ABYX5</name>
<protein>
    <submittedName>
        <fullName evidence="2">PilZ domain-containing protein</fullName>
    </submittedName>
</protein>
<dbReference type="GO" id="GO:0035438">
    <property type="term" value="F:cyclic-di-GMP binding"/>
    <property type="evidence" value="ECO:0007669"/>
    <property type="project" value="InterPro"/>
</dbReference>
<reference evidence="2 3" key="1">
    <citation type="journal article" date="2017" name="ISME J.">
        <title>Energy and carbon metabolisms in a deep terrestrial subsurface fluid microbial community.</title>
        <authorList>
            <person name="Momper L."/>
            <person name="Jungbluth S.P."/>
            <person name="Lee M.D."/>
            <person name="Amend J.P."/>
        </authorList>
    </citation>
    <scope>NUCLEOTIDE SEQUENCE [LARGE SCALE GENOMIC DNA]</scope>
    <source>
        <strain evidence="2">SURF_5</strain>
    </source>
</reference>
<dbReference type="SUPFAM" id="SSF141371">
    <property type="entry name" value="PilZ domain-like"/>
    <property type="match status" value="1"/>
</dbReference>
<feature type="domain" description="PilZ" evidence="1">
    <location>
        <begin position="49"/>
        <end position="135"/>
    </location>
</feature>
<organism evidence="2 3">
    <name type="scientific">Abyssobacteria bacterium (strain SURF_5)</name>
    <dbReference type="NCBI Taxonomy" id="2093360"/>
    <lineage>
        <taxon>Bacteria</taxon>
        <taxon>Pseudomonadati</taxon>
        <taxon>Candidatus Hydrogenedentota</taxon>
        <taxon>Candidatus Abyssobacteria</taxon>
    </lineage>
</organism>
<accession>A0A3A4N799</accession>
<sequence length="142" mass="16109">MKKQPGDNGKKAKTGERRKFMRYSCKTSLKGILDFNPSGASRKTVKAQDIQFQKGETAYILNISERGLALELDHSLPPGLMVKIAIENPVAPPIETDGRVVWADKLTTKTQGYIIGMSFRHMREKHQRNLQRLITFLQNIPE</sequence>
<dbReference type="Proteomes" id="UP000265882">
    <property type="component" value="Unassembled WGS sequence"/>
</dbReference>
<evidence type="ECO:0000313" key="3">
    <source>
        <dbReference type="Proteomes" id="UP000265882"/>
    </source>
</evidence>
<dbReference type="Pfam" id="PF07238">
    <property type="entry name" value="PilZ"/>
    <property type="match status" value="1"/>
</dbReference>